<feature type="non-terminal residue" evidence="1">
    <location>
        <position position="1"/>
    </location>
</feature>
<proteinExistence type="predicted"/>
<sequence>NKEENIAEGAILQVSDKRILAVVEEILEEGNFPGEMDMVYVQVKIESKE</sequence>
<dbReference type="EMBL" id="LAZR01042477">
    <property type="protein sequence ID" value="KKL09451.1"/>
    <property type="molecule type" value="Genomic_DNA"/>
</dbReference>
<dbReference type="AlphaFoldDB" id="A0A0F9CUV3"/>
<gene>
    <name evidence="1" type="ORF">LCGC14_2565720</name>
</gene>
<accession>A0A0F9CUV3</accession>
<evidence type="ECO:0000313" key="1">
    <source>
        <dbReference type="EMBL" id="KKL09451.1"/>
    </source>
</evidence>
<name>A0A0F9CUV3_9ZZZZ</name>
<protein>
    <submittedName>
        <fullName evidence="1">Uncharacterized protein</fullName>
    </submittedName>
</protein>
<reference evidence="1" key="1">
    <citation type="journal article" date="2015" name="Nature">
        <title>Complex archaea that bridge the gap between prokaryotes and eukaryotes.</title>
        <authorList>
            <person name="Spang A."/>
            <person name="Saw J.H."/>
            <person name="Jorgensen S.L."/>
            <person name="Zaremba-Niedzwiedzka K."/>
            <person name="Martijn J."/>
            <person name="Lind A.E."/>
            <person name="van Eijk R."/>
            <person name="Schleper C."/>
            <person name="Guy L."/>
            <person name="Ettema T.J."/>
        </authorList>
    </citation>
    <scope>NUCLEOTIDE SEQUENCE</scope>
</reference>
<comment type="caution">
    <text evidence="1">The sequence shown here is derived from an EMBL/GenBank/DDBJ whole genome shotgun (WGS) entry which is preliminary data.</text>
</comment>
<organism evidence="1">
    <name type="scientific">marine sediment metagenome</name>
    <dbReference type="NCBI Taxonomy" id="412755"/>
    <lineage>
        <taxon>unclassified sequences</taxon>
        <taxon>metagenomes</taxon>
        <taxon>ecological metagenomes</taxon>
    </lineage>
</organism>